<dbReference type="SMART" id="SM00287">
    <property type="entry name" value="SH3b"/>
    <property type="match status" value="1"/>
</dbReference>
<dbReference type="EMBL" id="CP021983">
    <property type="protein sequence ID" value="ASC69446.1"/>
    <property type="molecule type" value="Genomic_DNA"/>
</dbReference>
<dbReference type="KEGG" id="hhg:XM38_003730"/>
<sequence>MAPWNRLRWSLPLGATGALVMTMPGYANAPLSLVYPPDQHQTVARPHLFHWHCRPRSAGTPEWAGDRRPQRCRPLCPSLPLELGENRFTLSQGDDTLTLTVTRLPQGATPPEGIAFVEGSLQPTVDTAYQPGETVCLGALAPAEAEVSVELGQRRFPLAPQTPIELPPNYAALTDEGEPYVAAPVSYQGCFIADQPGNLGAPTYRLSLRGTTLTQTAPGALSILAPDQFDVAEVTADSGTARTGPSTSHSRLTPLPQGTRAQVTGRQGDWLRLDYGGWIHGSPDPGD</sequence>
<dbReference type="Pfam" id="PF08239">
    <property type="entry name" value="SH3_3"/>
    <property type="match status" value="1"/>
</dbReference>
<name>A0A1Z3HGN1_9CYAN</name>
<feature type="region of interest" description="Disordered" evidence="1">
    <location>
        <begin position="237"/>
        <end position="262"/>
    </location>
</feature>
<evidence type="ECO:0000313" key="4">
    <source>
        <dbReference type="Proteomes" id="UP000191901"/>
    </source>
</evidence>
<dbReference type="AlphaFoldDB" id="A0A1Z3HGN1"/>
<dbReference type="Proteomes" id="UP000191901">
    <property type="component" value="Chromosome"/>
</dbReference>
<feature type="compositionally biased region" description="Polar residues" evidence="1">
    <location>
        <begin position="237"/>
        <end position="251"/>
    </location>
</feature>
<proteinExistence type="predicted"/>
<evidence type="ECO:0000313" key="3">
    <source>
        <dbReference type="EMBL" id="ASC69446.1"/>
    </source>
</evidence>
<gene>
    <name evidence="3" type="ORF">XM38_003730</name>
</gene>
<dbReference type="InterPro" id="IPR003646">
    <property type="entry name" value="SH3-like_bac-type"/>
</dbReference>
<feature type="domain" description="SH3b" evidence="2">
    <location>
        <begin position="229"/>
        <end position="282"/>
    </location>
</feature>
<dbReference type="Gene3D" id="2.30.30.40">
    <property type="entry name" value="SH3 Domains"/>
    <property type="match status" value="1"/>
</dbReference>
<protein>
    <recommendedName>
        <fullName evidence="2">SH3b domain-containing protein</fullName>
    </recommendedName>
</protein>
<evidence type="ECO:0000256" key="1">
    <source>
        <dbReference type="SAM" id="MobiDB-lite"/>
    </source>
</evidence>
<evidence type="ECO:0000259" key="2">
    <source>
        <dbReference type="SMART" id="SM00287"/>
    </source>
</evidence>
<organism evidence="3 4">
    <name type="scientific">Halomicronema hongdechloris C2206</name>
    <dbReference type="NCBI Taxonomy" id="1641165"/>
    <lineage>
        <taxon>Bacteria</taxon>
        <taxon>Bacillati</taxon>
        <taxon>Cyanobacteriota</taxon>
        <taxon>Cyanophyceae</taxon>
        <taxon>Nodosilineales</taxon>
        <taxon>Nodosilineaceae</taxon>
        <taxon>Halomicronema</taxon>
    </lineage>
</organism>
<reference evidence="3 4" key="1">
    <citation type="journal article" date="2016" name="Biochim. Biophys. Acta">
        <title>Characterization of red-shifted phycobilisomes isolated from the chlorophyll f-containing cyanobacterium Halomicronema hongdechloris.</title>
        <authorList>
            <person name="Li Y."/>
            <person name="Lin Y."/>
            <person name="Garvey C.J."/>
            <person name="Birch D."/>
            <person name="Corkery R.W."/>
            <person name="Loughlin P.C."/>
            <person name="Scheer H."/>
            <person name="Willows R.D."/>
            <person name="Chen M."/>
        </authorList>
    </citation>
    <scope>NUCLEOTIDE SEQUENCE [LARGE SCALE GENOMIC DNA]</scope>
    <source>
        <strain evidence="3 4">C2206</strain>
    </source>
</reference>
<accession>A0A1Z3HGN1</accession>
<keyword evidence="4" id="KW-1185">Reference proteome</keyword>